<dbReference type="PROSITE" id="PS51257">
    <property type="entry name" value="PROKAR_LIPOPROTEIN"/>
    <property type="match status" value="1"/>
</dbReference>
<proteinExistence type="predicted"/>
<protein>
    <recommendedName>
        <fullName evidence="5">Lipoprotein</fullName>
    </recommendedName>
</protein>
<feature type="chain" id="PRO_5046383350" description="Lipoprotein" evidence="2">
    <location>
        <begin position="21"/>
        <end position="191"/>
    </location>
</feature>
<sequence length="191" mass="19393">MTRIASPLLLLLALGLAACQSEPPPSRPVSRAPARPAPPVPSEVEGAWSFSVLGDRCSARVAHRQMTLAVSAGPAEKASFSLTAPGRGLPVNRPVRIDFRGDGGNWQLPGRTNGSRVASASTPLNEAGEARIRDLLGGGTVRASGSGVSAPALSVPDAGVSGRDWYGCLARLAQGAATKPDGGDAAPDKSP</sequence>
<feature type="region of interest" description="Disordered" evidence="1">
    <location>
        <begin position="102"/>
        <end position="125"/>
    </location>
</feature>
<evidence type="ECO:0000256" key="1">
    <source>
        <dbReference type="SAM" id="MobiDB-lite"/>
    </source>
</evidence>
<feature type="signal peptide" evidence="2">
    <location>
        <begin position="1"/>
        <end position="20"/>
    </location>
</feature>
<evidence type="ECO:0000313" key="4">
    <source>
        <dbReference type="Proteomes" id="UP000603940"/>
    </source>
</evidence>
<feature type="region of interest" description="Disordered" evidence="1">
    <location>
        <begin position="22"/>
        <end position="43"/>
    </location>
</feature>
<accession>A0ABR7R554</accession>
<keyword evidence="2" id="KW-0732">Signal</keyword>
<evidence type="ECO:0000313" key="3">
    <source>
        <dbReference type="EMBL" id="MBC9176856.1"/>
    </source>
</evidence>
<evidence type="ECO:0008006" key="5">
    <source>
        <dbReference type="Google" id="ProtNLM"/>
    </source>
</evidence>
<dbReference type="EMBL" id="JACTUZ010000021">
    <property type="protein sequence ID" value="MBC9176856.1"/>
    <property type="molecule type" value="Genomic_DNA"/>
</dbReference>
<feature type="compositionally biased region" description="Polar residues" evidence="1">
    <location>
        <begin position="110"/>
        <end position="124"/>
    </location>
</feature>
<evidence type="ECO:0000256" key="2">
    <source>
        <dbReference type="SAM" id="SignalP"/>
    </source>
</evidence>
<dbReference type="Proteomes" id="UP000603940">
    <property type="component" value="Unassembled WGS sequence"/>
</dbReference>
<dbReference type="RefSeq" id="WP_187777999.1">
    <property type="nucleotide sequence ID" value="NZ_JACTUZ010000021.1"/>
</dbReference>
<reference evidence="3 4" key="1">
    <citation type="journal article" date="2009" name="Int. J. Syst. Evol. Microbiol.">
        <title>Transfer of Teichococcus ludipueritiae and Muricoccus roseus to the genus Roseomonas, as Roseomonas ludipueritiae comb. nov. and Roseomonas rosea comb. nov., respectively, and emended description of the genus Roseomonas.</title>
        <authorList>
            <person name="Sanchez-Porro C."/>
            <person name="Gallego V."/>
            <person name="Busse H.J."/>
            <person name="Kampfer P."/>
            <person name="Ventosa A."/>
        </authorList>
    </citation>
    <scope>NUCLEOTIDE SEQUENCE [LARGE SCALE GENOMIC DNA]</scope>
    <source>
        <strain evidence="3 4">DSM 14915</strain>
    </source>
</reference>
<keyword evidence="4" id="KW-1185">Reference proteome</keyword>
<name>A0ABR7R554_9PROT</name>
<organism evidence="3 4">
    <name type="scientific">Pseudoroseomonas ludipueritiae</name>
    <dbReference type="NCBI Taxonomy" id="198093"/>
    <lineage>
        <taxon>Bacteria</taxon>
        <taxon>Pseudomonadati</taxon>
        <taxon>Pseudomonadota</taxon>
        <taxon>Alphaproteobacteria</taxon>
        <taxon>Acetobacterales</taxon>
        <taxon>Acetobacteraceae</taxon>
        <taxon>Pseudoroseomonas</taxon>
    </lineage>
</organism>
<comment type="caution">
    <text evidence="3">The sequence shown here is derived from an EMBL/GenBank/DDBJ whole genome shotgun (WGS) entry which is preliminary data.</text>
</comment>
<gene>
    <name evidence="3" type="ORF">IBL25_07865</name>
</gene>